<keyword evidence="1" id="KW-1133">Transmembrane helix</keyword>
<name>A0ABQ2DCI5_9MICC</name>
<evidence type="ECO:0000313" key="2">
    <source>
        <dbReference type="EMBL" id="GGJ50935.1"/>
    </source>
</evidence>
<dbReference type="RefSeq" id="WP_188683684.1">
    <property type="nucleotide sequence ID" value="NZ_BMKX01000001.1"/>
</dbReference>
<evidence type="ECO:0000256" key="1">
    <source>
        <dbReference type="SAM" id="Phobius"/>
    </source>
</evidence>
<keyword evidence="1" id="KW-0472">Membrane</keyword>
<feature type="transmembrane region" description="Helical" evidence="1">
    <location>
        <begin position="12"/>
        <end position="33"/>
    </location>
</feature>
<sequence length="138" mass="14637">MNPVSQPKSPFNFIQVLIAAVGTAYLNVIAFFIGSSAGADMMIDEITGEHVGFQQVLAFTMIPVIFFGLIVFLLGRGRPGICKVAQWIGVAIAVLSIVLPVLVAGNIAAVITLSAIHLITAAGWFFAVHYGNKALHTK</sequence>
<dbReference type="GeneID" id="303303077"/>
<proteinExistence type="predicted"/>
<organism evidence="2 3">
    <name type="scientific">Glutamicibacter ardleyensis</name>
    <dbReference type="NCBI Taxonomy" id="225894"/>
    <lineage>
        <taxon>Bacteria</taxon>
        <taxon>Bacillati</taxon>
        <taxon>Actinomycetota</taxon>
        <taxon>Actinomycetes</taxon>
        <taxon>Micrococcales</taxon>
        <taxon>Micrococcaceae</taxon>
        <taxon>Glutamicibacter</taxon>
    </lineage>
</organism>
<dbReference type="Pfam" id="PF19545">
    <property type="entry name" value="DUF6069"/>
    <property type="match status" value="1"/>
</dbReference>
<evidence type="ECO:0000313" key="3">
    <source>
        <dbReference type="Proteomes" id="UP000606115"/>
    </source>
</evidence>
<keyword evidence="3" id="KW-1185">Reference proteome</keyword>
<protein>
    <recommendedName>
        <fullName evidence="4">DUF4064 domain-containing protein</fullName>
    </recommendedName>
</protein>
<dbReference type="Proteomes" id="UP000606115">
    <property type="component" value="Unassembled WGS sequence"/>
</dbReference>
<feature type="transmembrane region" description="Helical" evidence="1">
    <location>
        <begin position="84"/>
        <end position="103"/>
    </location>
</feature>
<feature type="transmembrane region" description="Helical" evidence="1">
    <location>
        <begin position="109"/>
        <end position="128"/>
    </location>
</feature>
<evidence type="ECO:0008006" key="4">
    <source>
        <dbReference type="Google" id="ProtNLM"/>
    </source>
</evidence>
<dbReference type="EMBL" id="BMKX01000001">
    <property type="protein sequence ID" value="GGJ50935.1"/>
    <property type="molecule type" value="Genomic_DNA"/>
</dbReference>
<keyword evidence="1" id="KW-0812">Transmembrane</keyword>
<reference evidence="3" key="1">
    <citation type="journal article" date="2019" name="Int. J. Syst. Evol. Microbiol.">
        <title>The Global Catalogue of Microorganisms (GCM) 10K type strain sequencing project: providing services to taxonomists for standard genome sequencing and annotation.</title>
        <authorList>
            <consortium name="The Broad Institute Genomics Platform"/>
            <consortium name="The Broad Institute Genome Sequencing Center for Infectious Disease"/>
            <person name="Wu L."/>
            <person name="Ma J."/>
        </authorList>
    </citation>
    <scope>NUCLEOTIDE SEQUENCE [LARGE SCALE GENOMIC DNA]</scope>
    <source>
        <strain evidence="3">CGMCC 1.3685</strain>
    </source>
</reference>
<dbReference type="InterPro" id="IPR045713">
    <property type="entry name" value="DUF6069"/>
</dbReference>
<gene>
    <name evidence="2" type="ORF">GCM10007173_06840</name>
</gene>
<feature type="transmembrane region" description="Helical" evidence="1">
    <location>
        <begin position="53"/>
        <end position="75"/>
    </location>
</feature>
<accession>A0ABQ2DCI5</accession>
<comment type="caution">
    <text evidence="2">The sequence shown here is derived from an EMBL/GenBank/DDBJ whole genome shotgun (WGS) entry which is preliminary data.</text>
</comment>